<name>X0Z0P2_9ZZZZ</name>
<feature type="non-terminal residue" evidence="1">
    <location>
        <position position="1"/>
    </location>
</feature>
<dbReference type="AlphaFoldDB" id="X0Z0P2"/>
<organism evidence="1">
    <name type="scientific">marine sediment metagenome</name>
    <dbReference type="NCBI Taxonomy" id="412755"/>
    <lineage>
        <taxon>unclassified sequences</taxon>
        <taxon>metagenomes</taxon>
        <taxon>ecological metagenomes</taxon>
    </lineage>
</organism>
<gene>
    <name evidence="1" type="ORF">S01H4_20234</name>
</gene>
<proteinExistence type="predicted"/>
<accession>X0Z0P2</accession>
<protein>
    <submittedName>
        <fullName evidence="1">Uncharacterized protein</fullName>
    </submittedName>
</protein>
<sequence length="382" mass="42376">SFIEDLWGREKPEEARIILQQLGATEEDIEAILAPPVPFEIPPEGYEFVEEVEGIRKLFTIKPDYNVWLEGESIGAYNPETGEIIPGPAPTFIEVAKEGLGQVWREYMAADAYSWGGGGRIALAALGVAGAYIETYVGRPWETAILEARCNLHSKTILGQGEELNQTALDRLAEAREKYGFWGALISEDVPDIWHNYVEETYGPAHAMLKVSEWLNPAYFIPIGGVFGLSANFASKTPLIGRVVKLTAGGVQYVRAHTTLKLVTYGTKGIERVGERIGEAAANRLIKQSKHLEALMELPTSEKLLDGVLIDNWIKRSLIVASKFPPVRKGIEKSLGWRILTKRQGQGVEEITARAAIIWNEIMRRGPNAKAIKVWELREISG</sequence>
<dbReference type="EMBL" id="BART01009079">
    <property type="protein sequence ID" value="GAG62559.1"/>
    <property type="molecule type" value="Genomic_DNA"/>
</dbReference>
<evidence type="ECO:0000313" key="1">
    <source>
        <dbReference type="EMBL" id="GAG62559.1"/>
    </source>
</evidence>
<reference evidence="1" key="1">
    <citation type="journal article" date="2014" name="Front. Microbiol.">
        <title>High frequency of phylogenetically diverse reductive dehalogenase-homologous genes in deep subseafloor sedimentary metagenomes.</title>
        <authorList>
            <person name="Kawai M."/>
            <person name="Futagami T."/>
            <person name="Toyoda A."/>
            <person name="Takaki Y."/>
            <person name="Nishi S."/>
            <person name="Hori S."/>
            <person name="Arai W."/>
            <person name="Tsubouchi T."/>
            <person name="Morono Y."/>
            <person name="Uchiyama I."/>
            <person name="Ito T."/>
            <person name="Fujiyama A."/>
            <person name="Inagaki F."/>
            <person name="Takami H."/>
        </authorList>
    </citation>
    <scope>NUCLEOTIDE SEQUENCE</scope>
    <source>
        <strain evidence="1">Expedition CK06-06</strain>
    </source>
</reference>
<comment type="caution">
    <text evidence="1">The sequence shown here is derived from an EMBL/GenBank/DDBJ whole genome shotgun (WGS) entry which is preliminary data.</text>
</comment>
<feature type="non-terminal residue" evidence="1">
    <location>
        <position position="382"/>
    </location>
</feature>